<dbReference type="Gene3D" id="3.40.710.10">
    <property type="entry name" value="DD-peptidase/beta-lactamase superfamily"/>
    <property type="match status" value="1"/>
</dbReference>
<evidence type="ECO:0000313" key="4">
    <source>
        <dbReference type="Proteomes" id="UP000028007"/>
    </source>
</evidence>
<dbReference type="PANTHER" id="PTHR46825:SF9">
    <property type="entry name" value="BETA-LACTAMASE-RELATED DOMAIN-CONTAINING PROTEIN"/>
    <property type="match status" value="1"/>
</dbReference>
<gene>
    <name evidence="3" type="ORF">N180_09030</name>
</gene>
<evidence type="ECO:0000256" key="1">
    <source>
        <dbReference type="SAM" id="SignalP"/>
    </source>
</evidence>
<dbReference type="PANTHER" id="PTHR46825">
    <property type="entry name" value="D-ALANYL-D-ALANINE-CARBOXYPEPTIDASE/ENDOPEPTIDASE AMPH"/>
    <property type="match status" value="1"/>
</dbReference>
<keyword evidence="1" id="KW-0732">Signal</keyword>
<evidence type="ECO:0000259" key="2">
    <source>
        <dbReference type="Pfam" id="PF00144"/>
    </source>
</evidence>
<feature type="domain" description="Beta-lactamase-related" evidence="2">
    <location>
        <begin position="33"/>
        <end position="357"/>
    </location>
</feature>
<dbReference type="OrthoDB" id="846150at2"/>
<dbReference type="InterPro" id="IPR050491">
    <property type="entry name" value="AmpC-like"/>
</dbReference>
<dbReference type="RefSeq" id="WP_051759652.1">
    <property type="nucleotide sequence ID" value="NZ_JNFF01000022.1"/>
</dbReference>
<accession>A0A081PJY7</accession>
<proteinExistence type="predicted"/>
<organism evidence="3 4">
    <name type="scientific">Pedobacter antarcticus 4BY</name>
    <dbReference type="NCBI Taxonomy" id="1358423"/>
    <lineage>
        <taxon>Bacteria</taxon>
        <taxon>Pseudomonadati</taxon>
        <taxon>Bacteroidota</taxon>
        <taxon>Sphingobacteriia</taxon>
        <taxon>Sphingobacteriales</taxon>
        <taxon>Sphingobacteriaceae</taxon>
        <taxon>Pedobacter</taxon>
    </lineage>
</organism>
<protein>
    <submittedName>
        <fullName evidence="3">Beta-lactamase</fullName>
    </submittedName>
</protein>
<comment type="caution">
    <text evidence="3">The sequence shown here is derived from an EMBL/GenBank/DDBJ whole genome shotgun (WGS) entry which is preliminary data.</text>
</comment>
<dbReference type="SUPFAM" id="SSF56601">
    <property type="entry name" value="beta-lactamase/transpeptidase-like"/>
    <property type="match status" value="1"/>
</dbReference>
<dbReference type="AlphaFoldDB" id="A0A081PJY7"/>
<name>A0A081PJY7_9SPHI</name>
<dbReference type="Proteomes" id="UP000028007">
    <property type="component" value="Unassembled WGS sequence"/>
</dbReference>
<dbReference type="eggNOG" id="COG1680">
    <property type="taxonomic scope" value="Bacteria"/>
</dbReference>
<reference evidence="3 4" key="1">
    <citation type="journal article" date="1992" name="Int. J. Syst. Bacteriol.">
        <title>Sphingobacterium antarcticus sp. nov. a Psychrotrophic Bacterium from the Soils of Schirmacher Oasis, Antarctica.</title>
        <authorList>
            <person name="Shivaji S."/>
            <person name="Ray M.K."/>
            <person name="Rao N.S."/>
            <person name="Saiserr L."/>
            <person name="Jagannadham M.V."/>
            <person name="Kumar G.S."/>
            <person name="Reddy G."/>
            <person name="Bhargava P.M."/>
        </authorList>
    </citation>
    <scope>NUCLEOTIDE SEQUENCE [LARGE SCALE GENOMIC DNA]</scope>
    <source>
        <strain evidence="3 4">4BY</strain>
    </source>
</reference>
<evidence type="ECO:0000313" key="3">
    <source>
        <dbReference type="EMBL" id="KEQ31010.1"/>
    </source>
</evidence>
<dbReference type="EMBL" id="JNFF01000022">
    <property type="protein sequence ID" value="KEQ31010.1"/>
    <property type="molecule type" value="Genomic_DNA"/>
</dbReference>
<dbReference type="InterPro" id="IPR012338">
    <property type="entry name" value="Beta-lactam/transpept-like"/>
</dbReference>
<keyword evidence="4" id="KW-1185">Reference proteome</keyword>
<feature type="signal peptide" evidence="1">
    <location>
        <begin position="1"/>
        <end position="23"/>
    </location>
</feature>
<dbReference type="Pfam" id="PF00144">
    <property type="entry name" value="Beta-lactamase"/>
    <property type="match status" value="1"/>
</dbReference>
<feature type="chain" id="PRO_5001762000" evidence="1">
    <location>
        <begin position="24"/>
        <end position="381"/>
    </location>
</feature>
<sequence>MNRISICTLASIILFSIAAQKLAAQSKPVEKELQELMLKFQAIGLNVAVVKSGKIIYQHAFGLKSREAGTSLAMNNLFRIASISKSFSATAIMQLVESGKVSLDADFGELIGFRLRNPKFPQTPITLRMVLSHTSSINDSQGYFNFDIINPEKNPDWENCYDAYEPGKGYAYCNLNFNMAGAVIEKVSGERFDRYIQNHILSPLQIKGGYNIDSLDKNLFTTLYEFDSVSRKFLAAPAAYNPRTEEISTYIQGYNTPVFSPTGGMKISVPDLAAYMAMHMNKGKYPGGIIISPESEKIMQTEVPFSDHYGLALMTRRDVIPGKVLKGHTGSAYGLYSMMMFQPEEQFGIVAVTNGCNVDEVDGLNPFLQQVAWSLYRNLLE</sequence>
<dbReference type="InterPro" id="IPR001466">
    <property type="entry name" value="Beta-lactam-related"/>
</dbReference>